<accession>A0ABY5TQI3</accession>
<evidence type="ECO:0000259" key="3">
    <source>
        <dbReference type="SMART" id="SM00822"/>
    </source>
</evidence>
<evidence type="ECO:0000256" key="2">
    <source>
        <dbReference type="SAM" id="Phobius"/>
    </source>
</evidence>
<dbReference type="InterPro" id="IPR050259">
    <property type="entry name" value="SDR"/>
</dbReference>
<keyword evidence="2" id="KW-1133">Transmembrane helix</keyword>
<name>A0ABY5TQI3_9GAMM</name>
<dbReference type="EMBL" id="CP103416">
    <property type="protein sequence ID" value="UVW36085.1"/>
    <property type="molecule type" value="Genomic_DNA"/>
</dbReference>
<comment type="similarity">
    <text evidence="1">Belongs to the short-chain dehydrogenases/reductases (SDR) family.</text>
</comment>
<dbReference type="SMART" id="SM00822">
    <property type="entry name" value="PKS_KR"/>
    <property type="match status" value="1"/>
</dbReference>
<dbReference type="PANTHER" id="PTHR42879:SF2">
    <property type="entry name" value="3-OXOACYL-[ACYL-CARRIER-PROTEIN] REDUCTASE FABG"/>
    <property type="match status" value="1"/>
</dbReference>
<organism evidence="4 5">
    <name type="scientific">SAR92 clade bacterium H455</name>
    <dbReference type="NCBI Taxonomy" id="2974818"/>
    <lineage>
        <taxon>Bacteria</taxon>
        <taxon>Pseudomonadati</taxon>
        <taxon>Pseudomonadota</taxon>
        <taxon>Gammaproteobacteria</taxon>
        <taxon>Cellvibrionales</taxon>
        <taxon>Porticoccaceae</taxon>
        <taxon>SAR92 clade</taxon>
    </lineage>
</organism>
<dbReference type="InterPro" id="IPR036291">
    <property type="entry name" value="NAD(P)-bd_dom_sf"/>
</dbReference>
<dbReference type="PROSITE" id="PS00061">
    <property type="entry name" value="ADH_SHORT"/>
    <property type="match status" value="1"/>
</dbReference>
<evidence type="ECO:0000313" key="4">
    <source>
        <dbReference type="EMBL" id="UVW36085.1"/>
    </source>
</evidence>
<evidence type="ECO:0000313" key="5">
    <source>
        <dbReference type="Proteomes" id="UP001059934"/>
    </source>
</evidence>
<reference evidence="4" key="1">
    <citation type="submission" date="2022-08" db="EMBL/GenBank/DDBJ databases">
        <title>Catabolic pathway analysis in culturable SAR92 clade bacteria reveals their overlooked roles in DMSP degradation in coastal seas.</title>
        <authorList>
            <person name="He X."/>
            <person name="Zhang X."/>
            <person name="Zhang Y."/>
        </authorList>
    </citation>
    <scope>NUCLEOTIDE SEQUENCE</scope>
    <source>
        <strain evidence="4">H455</strain>
    </source>
</reference>
<dbReference type="PRINTS" id="PR00080">
    <property type="entry name" value="SDRFAMILY"/>
</dbReference>
<dbReference type="SUPFAM" id="SSF51735">
    <property type="entry name" value="NAD(P)-binding Rossmann-fold domains"/>
    <property type="match status" value="1"/>
</dbReference>
<dbReference type="InterPro" id="IPR057326">
    <property type="entry name" value="KR_dom"/>
</dbReference>
<dbReference type="Pfam" id="PF13561">
    <property type="entry name" value="adh_short_C2"/>
    <property type="match status" value="1"/>
</dbReference>
<keyword evidence="5" id="KW-1185">Reference proteome</keyword>
<feature type="domain" description="Ketoreductase" evidence="3">
    <location>
        <begin position="6"/>
        <end position="175"/>
    </location>
</feature>
<dbReference type="PRINTS" id="PR00081">
    <property type="entry name" value="GDHRDH"/>
</dbReference>
<proteinExistence type="inferred from homology"/>
<dbReference type="Proteomes" id="UP001059934">
    <property type="component" value="Chromosome"/>
</dbReference>
<sequence>MKLENAHAVITGAGSGIGAAIALKFAAAGVTVSLMGRRHEKLLDTAALFSEGQKSACVVCDVTDHSSVESAFADATRHFGPIDILVNCAGAAPTNPFHKISIDQWKSIIDVNLHGVFSCTSQVINTMRERKSGRIINIASTSALKGYAYVSAYTTAKHGVLGLTRSLALETAKHGITVNAICPGFTDTDIIRDSVAKIVETTERTEEQALKQFVSSNPQGRLITPEEIAETTVWLCMDGSGSITGQAISVSGGEVM</sequence>
<feature type="transmembrane region" description="Helical" evidence="2">
    <location>
        <begin position="6"/>
        <end position="32"/>
    </location>
</feature>
<dbReference type="InterPro" id="IPR020904">
    <property type="entry name" value="Sc_DH/Rdtase_CS"/>
</dbReference>
<gene>
    <name evidence="4" type="ORF">NYF23_05600</name>
</gene>
<keyword evidence="2" id="KW-0472">Membrane</keyword>
<keyword evidence="2" id="KW-0812">Transmembrane</keyword>
<dbReference type="CDD" id="cd05233">
    <property type="entry name" value="SDR_c"/>
    <property type="match status" value="1"/>
</dbReference>
<dbReference type="Gene3D" id="3.40.50.720">
    <property type="entry name" value="NAD(P)-binding Rossmann-like Domain"/>
    <property type="match status" value="1"/>
</dbReference>
<protein>
    <submittedName>
        <fullName evidence="4">SDR family oxidoreductase</fullName>
    </submittedName>
</protein>
<dbReference type="InterPro" id="IPR002347">
    <property type="entry name" value="SDR_fam"/>
</dbReference>
<evidence type="ECO:0000256" key="1">
    <source>
        <dbReference type="ARBA" id="ARBA00006484"/>
    </source>
</evidence>
<dbReference type="PANTHER" id="PTHR42879">
    <property type="entry name" value="3-OXOACYL-(ACYL-CARRIER-PROTEIN) REDUCTASE"/>
    <property type="match status" value="1"/>
</dbReference>